<proteinExistence type="predicted"/>
<dbReference type="GO" id="GO:0030488">
    <property type="term" value="P:tRNA methylation"/>
    <property type="evidence" value="ECO:0007669"/>
    <property type="project" value="TreeGrafter"/>
</dbReference>
<dbReference type="Proteomes" id="UP000323067">
    <property type="component" value="Chromosome v"/>
</dbReference>
<evidence type="ECO:0000256" key="1">
    <source>
        <dbReference type="ARBA" id="ARBA00022603"/>
    </source>
</evidence>
<dbReference type="InterPro" id="IPR051422">
    <property type="entry name" value="AlkB_tRNA_MeTrf/Diox"/>
</dbReference>
<protein>
    <submittedName>
        <fullName evidence="5">tRNA methyltransferase</fullName>
    </submittedName>
</protein>
<evidence type="ECO:0000259" key="4">
    <source>
        <dbReference type="Pfam" id="PF08241"/>
    </source>
</evidence>
<feature type="domain" description="Methyltransferase type 11" evidence="4">
    <location>
        <begin position="73"/>
        <end position="192"/>
    </location>
</feature>
<dbReference type="EMBL" id="CP023325">
    <property type="protein sequence ID" value="ATY63898.1"/>
    <property type="molecule type" value="Genomic_DNA"/>
</dbReference>
<dbReference type="SUPFAM" id="SSF53335">
    <property type="entry name" value="S-adenosyl-L-methionine-dependent methyltransferases"/>
    <property type="match status" value="1"/>
</dbReference>
<feature type="region of interest" description="Disordered" evidence="3">
    <location>
        <begin position="1"/>
        <end position="31"/>
    </location>
</feature>
<dbReference type="GO" id="GO:0000049">
    <property type="term" value="F:tRNA binding"/>
    <property type="evidence" value="ECO:0007669"/>
    <property type="project" value="TreeGrafter"/>
</dbReference>
<dbReference type="PANTHER" id="PTHR13069">
    <property type="entry name" value="ALKYLATED DNA REPAIR PROTEIN ALKB HOMOLOG 8"/>
    <property type="match status" value="1"/>
</dbReference>
<dbReference type="AlphaFoldDB" id="A0A2H4SLA9"/>
<dbReference type="OrthoDB" id="271595at2759"/>
<dbReference type="InterPro" id="IPR013216">
    <property type="entry name" value="Methyltransf_11"/>
</dbReference>
<keyword evidence="1 5" id="KW-0489">Methyltransferase</keyword>
<feature type="region of interest" description="Disordered" evidence="3">
    <location>
        <begin position="107"/>
        <end position="134"/>
    </location>
</feature>
<dbReference type="PANTHER" id="PTHR13069:SF21">
    <property type="entry name" value="ALKYLATED DNA REPAIR PROTEIN ALKB HOMOLOG 8"/>
    <property type="match status" value="1"/>
</dbReference>
<gene>
    <name evidence="5" type="ORF">A9K55_004047</name>
</gene>
<dbReference type="VEuPathDB" id="FungiDB:A9K55_004047"/>
<dbReference type="GO" id="GO:0005634">
    <property type="term" value="C:nucleus"/>
    <property type="evidence" value="ECO:0007669"/>
    <property type="project" value="TreeGrafter"/>
</dbReference>
<keyword evidence="2 5" id="KW-0808">Transferase</keyword>
<reference evidence="5 6" key="1">
    <citation type="journal article" date="2017" name="BMC Genomics">
        <title>Chromosome level assembly and secondary metabolite potential of the parasitic fungus Cordyceps militaris.</title>
        <authorList>
            <person name="Kramer G.J."/>
            <person name="Nodwell J.R."/>
        </authorList>
    </citation>
    <scope>NUCLEOTIDE SEQUENCE [LARGE SCALE GENOMIC DNA]</scope>
    <source>
        <strain evidence="5 6">ATCC 34164</strain>
    </source>
</reference>
<name>A0A2H4SLA9_CORMI</name>
<dbReference type="GO" id="GO:0002098">
    <property type="term" value="P:tRNA wobble uridine modification"/>
    <property type="evidence" value="ECO:0007669"/>
    <property type="project" value="TreeGrafter"/>
</dbReference>
<accession>A0A2H4SLA9</accession>
<dbReference type="GO" id="GO:0005737">
    <property type="term" value="C:cytoplasm"/>
    <property type="evidence" value="ECO:0007669"/>
    <property type="project" value="TreeGrafter"/>
</dbReference>
<evidence type="ECO:0000313" key="5">
    <source>
        <dbReference type="EMBL" id="ATY63898.1"/>
    </source>
</evidence>
<feature type="region of interest" description="Disordered" evidence="3">
    <location>
        <begin position="198"/>
        <end position="229"/>
    </location>
</feature>
<dbReference type="VEuPathDB" id="FungiDB:CCM_04762"/>
<dbReference type="InterPro" id="IPR029063">
    <property type="entry name" value="SAM-dependent_MTases_sf"/>
</dbReference>
<organism evidence="5 6">
    <name type="scientific">Cordyceps militaris</name>
    <name type="common">Caterpillar fungus</name>
    <name type="synonym">Clavaria militaris</name>
    <dbReference type="NCBI Taxonomy" id="73501"/>
    <lineage>
        <taxon>Eukaryota</taxon>
        <taxon>Fungi</taxon>
        <taxon>Dikarya</taxon>
        <taxon>Ascomycota</taxon>
        <taxon>Pezizomycotina</taxon>
        <taxon>Sordariomycetes</taxon>
        <taxon>Hypocreomycetidae</taxon>
        <taxon>Hypocreales</taxon>
        <taxon>Cordycipitaceae</taxon>
        <taxon>Cordyceps</taxon>
    </lineage>
</organism>
<evidence type="ECO:0000256" key="2">
    <source>
        <dbReference type="ARBA" id="ARBA00022679"/>
    </source>
</evidence>
<dbReference type="GO" id="GO:0008757">
    <property type="term" value="F:S-adenosylmethionine-dependent methyltransferase activity"/>
    <property type="evidence" value="ECO:0007669"/>
    <property type="project" value="InterPro"/>
</dbReference>
<dbReference type="Gene3D" id="3.40.50.150">
    <property type="entry name" value="Vaccinia Virus protein VP39"/>
    <property type="match status" value="1"/>
</dbReference>
<dbReference type="CDD" id="cd02440">
    <property type="entry name" value="AdoMet_MTases"/>
    <property type="match status" value="1"/>
</dbReference>
<evidence type="ECO:0000256" key="3">
    <source>
        <dbReference type="SAM" id="MobiDB-lite"/>
    </source>
</evidence>
<dbReference type="GO" id="GO:0106335">
    <property type="term" value="F:tRNA (5-carboxymethyluridine(34)-5-O)-methyltransferase activity"/>
    <property type="evidence" value="ECO:0007669"/>
    <property type="project" value="TreeGrafter"/>
</dbReference>
<dbReference type="Pfam" id="PF08241">
    <property type="entry name" value="Methyltransf_11"/>
    <property type="match status" value="1"/>
</dbReference>
<sequence length="316" mass="34221">METARTPPQQQQQQQQMEKETPAGNASDAETYESTHVHAVYEAIAPHFSSTRHSPWPRVAAYLEAQRPGAVGLDVGCGNGKYLDVNPALHMLGSDRSSELVRLARSRRGGAGSNATSNTLKTVSPLPAQKSDAPENAGDDCGCINGGNEVAVADGLALPYRHDAFDFVICIAVVHHLSTRGRRVEAISELLSRLRPSHTTAELASSTSDGDDTAATNPTSPTAGGQRSSTKATGLVFVWALEQASSRRGWSEGSEQDTLVPWVMRAKGRPNETFQRYYHLYKKGELEEDIVAAGGVVEESGYERDNWWAVFSRPQS</sequence>
<evidence type="ECO:0000313" key="6">
    <source>
        <dbReference type="Proteomes" id="UP000323067"/>
    </source>
</evidence>